<dbReference type="RefSeq" id="WP_252446171.1">
    <property type="nucleotide sequence ID" value="NZ_JAGSOV010000087.1"/>
</dbReference>
<keyword evidence="7" id="KW-1185">Reference proteome</keyword>
<dbReference type="Gene3D" id="1.10.10.10">
    <property type="entry name" value="Winged helix-like DNA-binding domain superfamily/Winged helix DNA-binding domain"/>
    <property type="match status" value="1"/>
</dbReference>
<dbReference type="PANTHER" id="PTHR30136">
    <property type="entry name" value="HELIX-TURN-HELIX TRANSCRIPTIONAL REGULATOR, ICLR FAMILY"/>
    <property type="match status" value="1"/>
</dbReference>
<dbReference type="EMBL" id="JAGSOV010000087">
    <property type="protein sequence ID" value="MCO1660630.1"/>
    <property type="molecule type" value="Genomic_DNA"/>
</dbReference>
<dbReference type="Gene3D" id="3.30.450.40">
    <property type="match status" value="1"/>
</dbReference>
<dbReference type="PROSITE" id="PS51077">
    <property type="entry name" value="HTH_ICLR"/>
    <property type="match status" value="1"/>
</dbReference>
<gene>
    <name evidence="6" type="ORF">KDL28_36835</name>
</gene>
<dbReference type="Pfam" id="PF09339">
    <property type="entry name" value="HTH_IclR"/>
    <property type="match status" value="1"/>
</dbReference>
<feature type="domain" description="HTH iclR-type" evidence="4">
    <location>
        <begin position="7"/>
        <end position="65"/>
    </location>
</feature>
<protein>
    <submittedName>
        <fullName evidence="6">IclR family transcriptional regulator</fullName>
    </submittedName>
</protein>
<evidence type="ECO:0000256" key="2">
    <source>
        <dbReference type="ARBA" id="ARBA00023125"/>
    </source>
</evidence>
<dbReference type="PROSITE" id="PS51078">
    <property type="entry name" value="ICLR_ED"/>
    <property type="match status" value="1"/>
</dbReference>
<dbReference type="SUPFAM" id="SSF55781">
    <property type="entry name" value="GAF domain-like"/>
    <property type="match status" value="1"/>
</dbReference>
<dbReference type="SMART" id="SM00346">
    <property type="entry name" value="HTH_ICLR"/>
    <property type="match status" value="1"/>
</dbReference>
<reference evidence="6" key="1">
    <citation type="submission" date="2021-04" db="EMBL/GenBank/DDBJ databases">
        <title>Pseudonocardia sp. nov., isolated from sandy soil of mangrove forest.</title>
        <authorList>
            <person name="Zan Z."/>
            <person name="Huang R."/>
            <person name="Liu W."/>
        </authorList>
    </citation>
    <scope>NUCLEOTIDE SEQUENCE</scope>
    <source>
        <strain evidence="6">S2-4</strain>
    </source>
</reference>
<name>A0ABT1AC69_9PSEU</name>
<accession>A0ABT1AC69</accession>
<dbReference type="SUPFAM" id="SSF46785">
    <property type="entry name" value="Winged helix' DNA-binding domain"/>
    <property type="match status" value="1"/>
</dbReference>
<organism evidence="6 7">
    <name type="scientific">Pseudonocardia humida</name>
    <dbReference type="NCBI Taxonomy" id="2800819"/>
    <lineage>
        <taxon>Bacteria</taxon>
        <taxon>Bacillati</taxon>
        <taxon>Actinomycetota</taxon>
        <taxon>Actinomycetes</taxon>
        <taxon>Pseudonocardiales</taxon>
        <taxon>Pseudonocardiaceae</taxon>
        <taxon>Pseudonocardia</taxon>
    </lineage>
</organism>
<sequence length="251" mass="26406">MPRPSGSNAVEKTLAVLDALGDHERISDIAQATGLHKSTVHRILQDFARLGFVRVTEQGTYQGGARILGLAGRVLARTGAAQRAEPELAALQADCGGAVHLALVDGDEAVYVAKVEGDKPYRMASRVGMSLPLHCTSIGKAVLAALPEPDVRALLARTRPVARTARTLVEPDAVVGHLVGVRERGYSVDDEENELGVRCVGAAVFDHTRRVIGAVSVSQLVSDPDGRPPEELGPRVAAAAREISRLLGAPG</sequence>
<feature type="domain" description="IclR-ED" evidence="5">
    <location>
        <begin position="66"/>
        <end position="249"/>
    </location>
</feature>
<evidence type="ECO:0000256" key="1">
    <source>
        <dbReference type="ARBA" id="ARBA00023015"/>
    </source>
</evidence>
<keyword evidence="3" id="KW-0804">Transcription</keyword>
<keyword evidence="2" id="KW-0238">DNA-binding</keyword>
<evidence type="ECO:0000259" key="4">
    <source>
        <dbReference type="PROSITE" id="PS51077"/>
    </source>
</evidence>
<dbReference type="InterPro" id="IPR050707">
    <property type="entry name" value="HTH_MetabolicPath_Reg"/>
</dbReference>
<dbReference type="PANTHER" id="PTHR30136:SF24">
    <property type="entry name" value="HTH-TYPE TRANSCRIPTIONAL REPRESSOR ALLR"/>
    <property type="match status" value="1"/>
</dbReference>
<dbReference type="InterPro" id="IPR014757">
    <property type="entry name" value="Tscrpt_reg_IclR_C"/>
</dbReference>
<evidence type="ECO:0000259" key="5">
    <source>
        <dbReference type="PROSITE" id="PS51078"/>
    </source>
</evidence>
<dbReference type="InterPro" id="IPR036388">
    <property type="entry name" value="WH-like_DNA-bd_sf"/>
</dbReference>
<dbReference type="InterPro" id="IPR036390">
    <property type="entry name" value="WH_DNA-bd_sf"/>
</dbReference>
<evidence type="ECO:0000313" key="6">
    <source>
        <dbReference type="EMBL" id="MCO1660630.1"/>
    </source>
</evidence>
<keyword evidence="1" id="KW-0805">Transcription regulation</keyword>
<evidence type="ECO:0000313" key="7">
    <source>
        <dbReference type="Proteomes" id="UP001165283"/>
    </source>
</evidence>
<dbReference type="InterPro" id="IPR029016">
    <property type="entry name" value="GAF-like_dom_sf"/>
</dbReference>
<dbReference type="Pfam" id="PF01614">
    <property type="entry name" value="IclR_C"/>
    <property type="match status" value="1"/>
</dbReference>
<proteinExistence type="predicted"/>
<comment type="caution">
    <text evidence="6">The sequence shown here is derived from an EMBL/GenBank/DDBJ whole genome shotgun (WGS) entry which is preliminary data.</text>
</comment>
<dbReference type="Proteomes" id="UP001165283">
    <property type="component" value="Unassembled WGS sequence"/>
</dbReference>
<dbReference type="InterPro" id="IPR005471">
    <property type="entry name" value="Tscrpt_reg_IclR_N"/>
</dbReference>
<evidence type="ECO:0000256" key="3">
    <source>
        <dbReference type="ARBA" id="ARBA00023163"/>
    </source>
</evidence>